<evidence type="ECO:0000313" key="3">
    <source>
        <dbReference type="Proteomes" id="UP000670947"/>
    </source>
</evidence>
<accession>A0ABS3W565</accession>
<keyword evidence="3" id="KW-1185">Reference proteome</keyword>
<proteinExistence type="predicted"/>
<keyword evidence="1" id="KW-0732">Signal</keyword>
<dbReference type="Proteomes" id="UP000670947">
    <property type="component" value="Unassembled WGS sequence"/>
</dbReference>
<reference evidence="2 3" key="1">
    <citation type="submission" date="2021-03" db="EMBL/GenBank/DDBJ databases">
        <title>Paenibacillus artemisicola MWE-103 whole genome sequence.</title>
        <authorList>
            <person name="Ham Y.J."/>
        </authorList>
    </citation>
    <scope>NUCLEOTIDE SEQUENCE [LARGE SCALE GENOMIC DNA]</scope>
    <source>
        <strain evidence="2 3">MWE-103</strain>
    </source>
</reference>
<feature type="signal peptide" evidence="1">
    <location>
        <begin position="1"/>
        <end position="26"/>
    </location>
</feature>
<feature type="chain" id="PRO_5046307009" evidence="1">
    <location>
        <begin position="27"/>
        <end position="366"/>
    </location>
</feature>
<dbReference type="EMBL" id="JAGGDJ010000002">
    <property type="protein sequence ID" value="MBO7743452.1"/>
    <property type="molecule type" value="Genomic_DNA"/>
</dbReference>
<protein>
    <submittedName>
        <fullName evidence="2">Uncharacterized protein</fullName>
    </submittedName>
</protein>
<evidence type="ECO:0000256" key="1">
    <source>
        <dbReference type="SAM" id="SignalP"/>
    </source>
</evidence>
<gene>
    <name evidence="2" type="ORF">I8J29_04550</name>
</gene>
<comment type="caution">
    <text evidence="2">The sequence shown here is derived from an EMBL/GenBank/DDBJ whole genome shotgun (WGS) entry which is preliminary data.</text>
</comment>
<name>A0ABS3W565_9BACL</name>
<organism evidence="2 3">
    <name type="scientific">Paenibacillus artemisiicola</name>
    <dbReference type="NCBI Taxonomy" id="1172618"/>
    <lineage>
        <taxon>Bacteria</taxon>
        <taxon>Bacillati</taxon>
        <taxon>Bacillota</taxon>
        <taxon>Bacilli</taxon>
        <taxon>Bacillales</taxon>
        <taxon>Paenibacillaceae</taxon>
        <taxon>Paenibacillus</taxon>
    </lineage>
</organism>
<evidence type="ECO:0000313" key="2">
    <source>
        <dbReference type="EMBL" id="MBO7743452.1"/>
    </source>
</evidence>
<dbReference type="RefSeq" id="WP_208846480.1">
    <property type="nucleotide sequence ID" value="NZ_JAGGDJ010000002.1"/>
</dbReference>
<sequence length="366" mass="41536">MMKRRLMLLAASMMLFMPVLPVTANAASKQLLYQFDGAISDFDQNRIVWKATGNKVLWLYDRTNKSEAKVYDAAGTDAVVSQAKLTADGVLYTFTDQKSRKAVTAYWKDGEARRLADASFTAIKGNYALFADRVVDIATGQTRPFGPSNTDVSPDGAIVYSTISDLYGQLPDGTSTKLASRSPSLVSQWYQANLGLYQPVTDGTNIVFRELMLIDNYRYLKWVTRLIGPDGKRTTLAINPWPATSVDYDVNNGWIAYTKYEKDNDRWILYDRSPEGVEKPIFEATWWTSTQLPLSIDKMWPDGSVTYTYNRHTYIYFKQSDKSEEVTGVSSQFQYREHVFGGPNETQYRYGVWYRLAGGSLFESRV</sequence>